<keyword evidence="1" id="KW-0547">Nucleotide-binding</keyword>
<accession>A0ABP1EX07</accession>
<dbReference type="Gene3D" id="2.40.30.10">
    <property type="entry name" value="Translation factors"/>
    <property type="match status" value="1"/>
</dbReference>
<dbReference type="RefSeq" id="WP_348715040.1">
    <property type="nucleotide sequence ID" value="NZ_CAXJIO010000010.1"/>
</dbReference>
<organism evidence="3 4">
    <name type="scientific">Tenacibaculum polynesiense</name>
    <dbReference type="NCBI Taxonomy" id="3137857"/>
    <lineage>
        <taxon>Bacteria</taxon>
        <taxon>Pseudomonadati</taxon>
        <taxon>Bacteroidota</taxon>
        <taxon>Flavobacteriia</taxon>
        <taxon>Flavobacteriales</taxon>
        <taxon>Flavobacteriaceae</taxon>
        <taxon>Tenacibaculum</taxon>
    </lineage>
</organism>
<name>A0ABP1EX07_9FLAO</name>
<gene>
    <name evidence="3" type="ORF">T190423A01A_10370</name>
</gene>
<keyword evidence="2" id="KW-0342">GTP-binding</keyword>
<protein>
    <submittedName>
        <fullName evidence="3">Uncharacterized protein</fullName>
    </submittedName>
</protein>
<dbReference type="InterPro" id="IPR009001">
    <property type="entry name" value="Transl_elong_EF1A/Init_IF2_C"/>
</dbReference>
<comment type="caution">
    <text evidence="3">The sequence shown here is derived from an EMBL/GenBank/DDBJ whole genome shotgun (WGS) entry which is preliminary data.</text>
</comment>
<dbReference type="EMBL" id="CAXJIO010000010">
    <property type="protein sequence ID" value="CAL2101807.1"/>
    <property type="molecule type" value="Genomic_DNA"/>
</dbReference>
<reference evidence="3 4" key="1">
    <citation type="submission" date="2024-05" db="EMBL/GenBank/DDBJ databases">
        <authorList>
            <person name="Duchaud E."/>
        </authorList>
    </citation>
    <scope>NUCLEOTIDE SEQUENCE [LARGE SCALE GENOMIC DNA]</scope>
    <source>
        <strain evidence="3">Ena-SAMPLE-TAB-13-05-2024-13:56:06:370-140308</strain>
    </source>
</reference>
<dbReference type="SUPFAM" id="SSF50465">
    <property type="entry name" value="EF-Tu/eEF-1alpha/eIF2-gamma C-terminal domain"/>
    <property type="match status" value="1"/>
</dbReference>
<dbReference type="Proteomes" id="UP001497527">
    <property type="component" value="Unassembled WGS sequence"/>
</dbReference>
<evidence type="ECO:0000313" key="4">
    <source>
        <dbReference type="Proteomes" id="UP001497527"/>
    </source>
</evidence>
<proteinExistence type="predicted"/>
<evidence type="ECO:0000256" key="2">
    <source>
        <dbReference type="ARBA" id="ARBA00023134"/>
    </source>
</evidence>
<keyword evidence="4" id="KW-1185">Reference proteome</keyword>
<sequence>MIIKKEIKNNEFYLYFNGKLVFKKWLDQGYSKVFDHFAWGKYTEKSITDFDLDETPPLYHVTCKLTLYSKEAGGRKTSIANGYRPNHVFEYEKDGTLKYTYVGDFQFGEGNLLAPGTTKNVTARFLTTQPIEKYLYIGQKWWIYEGSRKIGEAEMIKIELPKIS</sequence>
<evidence type="ECO:0000256" key="1">
    <source>
        <dbReference type="ARBA" id="ARBA00022741"/>
    </source>
</evidence>
<evidence type="ECO:0000313" key="3">
    <source>
        <dbReference type="EMBL" id="CAL2101807.1"/>
    </source>
</evidence>